<feature type="region of interest" description="Disordered" evidence="1">
    <location>
        <begin position="1"/>
        <end position="108"/>
    </location>
</feature>
<sequence length="108" mass="11653">MQTAGLAAAGVARKHRLEAARPPPGRLAPPPTHSRPLPPPQQGRRHRSVSPSPQNQKPRTSSNESPDSKKTSADPPPGQMFHALQFLVPPEARTTNQSTEAPYGQTQK</sequence>
<feature type="compositionally biased region" description="Polar residues" evidence="1">
    <location>
        <begin position="93"/>
        <end position="108"/>
    </location>
</feature>
<evidence type="ECO:0000313" key="2">
    <source>
        <dbReference type="EMBL" id="OWA52031.1"/>
    </source>
</evidence>
<protein>
    <submittedName>
        <fullName evidence="2">Uncharacterized protein</fullName>
    </submittedName>
</protein>
<evidence type="ECO:0000256" key="1">
    <source>
        <dbReference type="SAM" id="MobiDB-lite"/>
    </source>
</evidence>
<keyword evidence="3" id="KW-1185">Reference proteome</keyword>
<dbReference type="AlphaFoldDB" id="A0A9X6NKB2"/>
<organism evidence="2 3">
    <name type="scientific">Hypsibius exemplaris</name>
    <name type="common">Freshwater tardigrade</name>
    <dbReference type="NCBI Taxonomy" id="2072580"/>
    <lineage>
        <taxon>Eukaryota</taxon>
        <taxon>Metazoa</taxon>
        <taxon>Ecdysozoa</taxon>
        <taxon>Tardigrada</taxon>
        <taxon>Eutardigrada</taxon>
        <taxon>Parachela</taxon>
        <taxon>Hypsibioidea</taxon>
        <taxon>Hypsibiidae</taxon>
        <taxon>Hypsibius</taxon>
    </lineage>
</organism>
<feature type="compositionally biased region" description="Pro residues" evidence="1">
    <location>
        <begin position="21"/>
        <end position="41"/>
    </location>
</feature>
<reference evidence="3" key="1">
    <citation type="submission" date="2017-01" db="EMBL/GenBank/DDBJ databases">
        <title>Comparative genomics of anhydrobiosis in the tardigrade Hypsibius dujardini.</title>
        <authorList>
            <person name="Yoshida Y."/>
            <person name="Koutsovoulos G."/>
            <person name="Laetsch D."/>
            <person name="Stevens L."/>
            <person name="Kumar S."/>
            <person name="Horikawa D."/>
            <person name="Ishino K."/>
            <person name="Komine S."/>
            <person name="Tomita M."/>
            <person name="Blaxter M."/>
            <person name="Arakawa K."/>
        </authorList>
    </citation>
    <scope>NUCLEOTIDE SEQUENCE [LARGE SCALE GENOMIC DNA]</scope>
    <source>
        <strain evidence="3">Z151</strain>
    </source>
</reference>
<dbReference type="EMBL" id="MTYJ01000248">
    <property type="protein sequence ID" value="OWA52031.1"/>
    <property type="molecule type" value="Genomic_DNA"/>
</dbReference>
<comment type="caution">
    <text evidence="2">The sequence shown here is derived from an EMBL/GenBank/DDBJ whole genome shotgun (WGS) entry which is preliminary data.</text>
</comment>
<dbReference type="Proteomes" id="UP000192578">
    <property type="component" value="Unassembled WGS sequence"/>
</dbReference>
<feature type="compositionally biased region" description="Polar residues" evidence="1">
    <location>
        <begin position="49"/>
        <end position="65"/>
    </location>
</feature>
<name>A0A9X6NKB2_HYPEX</name>
<gene>
    <name evidence="2" type="ORF">BV898_16487</name>
</gene>
<accession>A0A9X6NKB2</accession>
<evidence type="ECO:0000313" key="3">
    <source>
        <dbReference type="Proteomes" id="UP000192578"/>
    </source>
</evidence>
<proteinExistence type="predicted"/>